<protein>
    <recommendedName>
        <fullName evidence="1">Streptomycin biosynthesis protein StrF domain-containing protein</fullName>
    </recommendedName>
</protein>
<evidence type="ECO:0000313" key="3">
    <source>
        <dbReference type="Proteomes" id="UP000283341"/>
    </source>
</evidence>
<dbReference type="EMBL" id="QRVJ01000013">
    <property type="protein sequence ID" value="RGS35662.1"/>
    <property type="molecule type" value="Genomic_DNA"/>
</dbReference>
<dbReference type="AlphaFoldDB" id="A0A412IFD9"/>
<evidence type="ECO:0000313" key="2">
    <source>
        <dbReference type="EMBL" id="RGS35662.1"/>
    </source>
</evidence>
<reference evidence="2 3" key="1">
    <citation type="submission" date="2018-08" db="EMBL/GenBank/DDBJ databases">
        <title>A genome reference for cultivated species of the human gut microbiota.</title>
        <authorList>
            <person name="Zou Y."/>
            <person name="Xue W."/>
            <person name="Luo G."/>
        </authorList>
    </citation>
    <scope>NUCLEOTIDE SEQUENCE [LARGE SCALE GENOMIC DNA]</scope>
    <source>
        <strain evidence="2 3">AF22-3AC</strain>
    </source>
</reference>
<evidence type="ECO:0000259" key="1">
    <source>
        <dbReference type="Pfam" id="PF13712"/>
    </source>
</evidence>
<feature type="domain" description="Streptomycin biosynthesis protein StrF" evidence="1">
    <location>
        <begin position="4"/>
        <end position="193"/>
    </location>
</feature>
<dbReference type="Proteomes" id="UP000283341">
    <property type="component" value="Unassembled WGS sequence"/>
</dbReference>
<name>A0A412IFD9_9BACE</name>
<organism evidence="2 3">
    <name type="scientific">Bacteroides cellulosilyticus</name>
    <dbReference type="NCBI Taxonomy" id="246787"/>
    <lineage>
        <taxon>Bacteria</taxon>
        <taxon>Pseudomonadati</taxon>
        <taxon>Bacteroidota</taxon>
        <taxon>Bacteroidia</taxon>
        <taxon>Bacteroidales</taxon>
        <taxon>Bacteroidaceae</taxon>
        <taxon>Bacteroides</taxon>
    </lineage>
</organism>
<dbReference type="Gene3D" id="3.90.550.10">
    <property type="entry name" value="Spore Coat Polysaccharide Biosynthesis Protein SpsA, Chain A"/>
    <property type="match status" value="1"/>
</dbReference>
<dbReference type="InterPro" id="IPR059123">
    <property type="entry name" value="StrF_dom"/>
</dbReference>
<dbReference type="RefSeq" id="WP_118403011.1">
    <property type="nucleotide sequence ID" value="NZ_JADNFX010000010.1"/>
</dbReference>
<dbReference type="SUPFAM" id="SSF53448">
    <property type="entry name" value="Nucleotide-diphospho-sugar transferases"/>
    <property type="match status" value="1"/>
</dbReference>
<dbReference type="InterPro" id="IPR029044">
    <property type="entry name" value="Nucleotide-diphossugar_trans"/>
</dbReference>
<proteinExistence type="predicted"/>
<gene>
    <name evidence="2" type="ORF">DWX97_15730</name>
</gene>
<dbReference type="Pfam" id="PF13712">
    <property type="entry name" value="Glyco_tranf_2_5"/>
    <property type="match status" value="1"/>
</dbReference>
<accession>A0A412IFD9</accession>
<comment type="caution">
    <text evidence="2">The sequence shown here is derived from an EMBL/GenBank/DDBJ whole genome shotgun (WGS) entry which is preliminary data.</text>
</comment>
<sequence length="291" mass="34266">MISIVICSISPERLQQVIQNIQDTIGVEYEIIAINNREKCWPIARAYNEGARKARYSNLFFVHEDVKFHSQNWGVIIEEKMREPDCGIIGFAGSKVKFRCYSGWLQTPKMISALLYQREADGTKLEVRSVFKERPFEEVIVLDGLGMFVRREIWSEYPFDEESLTGFHCYDLDFSLQIAASNQYKNYVCCSHKVLIEHFSSGNYNGAWYKDTIRLHKSKWADKLPLKVPNFEISEKERRKYEERCFYHFVRGMLTVNCSEKKMVVKEFLFYSFSWKHLGHCVSIVCKYLKS</sequence>